<comment type="caution">
    <text evidence="2">The sequence shown here is derived from an EMBL/GenBank/DDBJ whole genome shotgun (WGS) entry which is preliminary data.</text>
</comment>
<evidence type="ECO:0000256" key="1">
    <source>
        <dbReference type="SAM" id="MobiDB-lite"/>
    </source>
</evidence>
<organism evidence="2 3">
    <name type="scientific">Alligator mississippiensis</name>
    <name type="common">American alligator</name>
    <dbReference type="NCBI Taxonomy" id="8496"/>
    <lineage>
        <taxon>Eukaryota</taxon>
        <taxon>Metazoa</taxon>
        <taxon>Chordata</taxon>
        <taxon>Craniata</taxon>
        <taxon>Vertebrata</taxon>
        <taxon>Euteleostomi</taxon>
        <taxon>Archelosauria</taxon>
        <taxon>Archosauria</taxon>
        <taxon>Crocodylia</taxon>
        <taxon>Alligatoridae</taxon>
        <taxon>Alligatorinae</taxon>
        <taxon>Alligator</taxon>
    </lineage>
</organism>
<dbReference type="EMBL" id="AKHW03006769">
    <property type="protein sequence ID" value="KYO18992.1"/>
    <property type="molecule type" value="Genomic_DNA"/>
</dbReference>
<dbReference type="Proteomes" id="UP000050525">
    <property type="component" value="Unassembled WGS sequence"/>
</dbReference>
<name>A0A151M3A8_ALLMI</name>
<evidence type="ECO:0000313" key="2">
    <source>
        <dbReference type="EMBL" id="KYO18992.1"/>
    </source>
</evidence>
<dbReference type="AlphaFoldDB" id="A0A151M3A8"/>
<feature type="region of interest" description="Disordered" evidence="1">
    <location>
        <begin position="55"/>
        <end position="95"/>
    </location>
</feature>
<evidence type="ECO:0000313" key="3">
    <source>
        <dbReference type="Proteomes" id="UP000050525"/>
    </source>
</evidence>
<proteinExistence type="predicted"/>
<accession>A0A151M3A8</accession>
<protein>
    <submittedName>
        <fullName evidence="2">Uncharacterized protein</fullName>
    </submittedName>
</protein>
<gene>
    <name evidence="2" type="ORF">Y1Q_0018945</name>
</gene>
<reference evidence="2 3" key="1">
    <citation type="journal article" date="2012" name="Genome Biol.">
        <title>Sequencing three crocodilian genomes to illuminate the evolution of archosaurs and amniotes.</title>
        <authorList>
            <person name="St John J.A."/>
            <person name="Braun E.L."/>
            <person name="Isberg S.R."/>
            <person name="Miles L.G."/>
            <person name="Chong A.Y."/>
            <person name="Gongora J."/>
            <person name="Dalzell P."/>
            <person name="Moran C."/>
            <person name="Bed'hom B."/>
            <person name="Abzhanov A."/>
            <person name="Burgess S.C."/>
            <person name="Cooksey A.M."/>
            <person name="Castoe T.A."/>
            <person name="Crawford N.G."/>
            <person name="Densmore L.D."/>
            <person name="Drew J.C."/>
            <person name="Edwards S.V."/>
            <person name="Faircloth B.C."/>
            <person name="Fujita M.K."/>
            <person name="Greenwold M.J."/>
            <person name="Hoffmann F.G."/>
            <person name="Howard J.M."/>
            <person name="Iguchi T."/>
            <person name="Janes D.E."/>
            <person name="Khan S.Y."/>
            <person name="Kohno S."/>
            <person name="de Koning A.J."/>
            <person name="Lance S.L."/>
            <person name="McCarthy F.M."/>
            <person name="McCormack J.E."/>
            <person name="Merchant M.E."/>
            <person name="Peterson D.G."/>
            <person name="Pollock D.D."/>
            <person name="Pourmand N."/>
            <person name="Raney B.J."/>
            <person name="Roessler K.A."/>
            <person name="Sanford J.R."/>
            <person name="Sawyer R.H."/>
            <person name="Schmidt C.J."/>
            <person name="Triplett E.W."/>
            <person name="Tuberville T.D."/>
            <person name="Venegas-Anaya M."/>
            <person name="Howard J.T."/>
            <person name="Jarvis E.D."/>
            <person name="Guillette L.J.Jr."/>
            <person name="Glenn T.C."/>
            <person name="Green R.E."/>
            <person name="Ray D.A."/>
        </authorList>
    </citation>
    <scope>NUCLEOTIDE SEQUENCE [LARGE SCALE GENOMIC DNA]</scope>
    <source>
        <strain evidence="2">KSC_2009_1</strain>
    </source>
</reference>
<keyword evidence="3" id="KW-1185">Reference proteome</keyword>
<feature type="compositionally biased region" description="Basic and acidic residues" evidence="1">
    <location>
        <begin position="77"/>
        <end position="89"/>
    </location>
</feature>
<sequence>METPNGFSEWTEVTSLVGLSHRLIVLGNLNIQAKLVFSAGWTMLFQMFGQDSSLNETTLTTGSSPSHLPPQSPSCSGEDHWLHSPKGERGSSVMMRSAAPGCLSSRYHDSPTLLPFPNQSSKLLL</sequence>